<dbReference type="Gene3D" id="3.40.50.2000">
    <property type="entry name" value="Glycogen Phosphorylase B"/>
    <property type="match status" value="2"/>
</dbReference>
<name>A0AAJ7N2X7_9HYME</name>
<feature type="transmembrane region" description="Helical" evidence="4">
    <location>
        <begin position="490"/>
        <end position="513"/>
    </location>
</feature>
<comment type="similarity">
    <text evidence="1">Belongs to the UDP-glycosyltransferase family.</text>
</comment>
<reference evidence="7" key="1">
    <citation type="submission" date="2025-08" db="UniProtKB">
        <authorList>
            <consortium name="RefSeq"/>
        </authorList>
    </citation>
    <scope>IDENTIFICATION</scope>
    <source>
        <tissue evidence="7">Whole body</tissue>
    </source>
</reference>
<gene>
    <name evidence="7" type="primary">LOC108621938</name>
</gene>
<organism evidence="6 7">
    <name type="scientific">Ceratina calcarata</name>
    <dbReference type="NCBI Taxonomy" id="156304"/>
    <lineage>
        <taxon>Eukaryota</taxon>
        <taxon>Metazoa</taxon>
        <taxon>Ecdysozoa</taxon>
        <taxon>Arthropoda</taxon>
        <taxon>Hexapoda</taxon>
        <taxon>Insecta</taxon>
        <taxon>Pterygota</taxon>
        <taxon>Neoptera</taxon>
        <taxon>Endopterygota</taxon>
        <taxon>Hymenoptera</taxon>
        <taxon>Apocrita</taxon>
        <taxon>Aculeata</taxon>
        <taxon>Apoidea</taxon>
        <taxon>Anthophila</taxon>
        <taxon>Apidae</taxon>
        <taxon>Ceratina</taxon>
        <taxon>Zadontomerus</taxon>
    </lineage>
</organism>
<evidence type="ECO:0000256" key="4">
    <source>
        <dbReference type="SAM" id="Phobius"/>
    </source>
</evidence>
<dbReference type="SUPFAM" id="SSF53756">
    <property type="entry name" value="UDP-Glycosyltransferase/glycogen phosphorylase"/>
    <property type="match status" value="1"/>
</dbReference>
<dbReference type="FunFam" id="3.40.50.2000:FF:000050">
    <property type="entry name" value="UDP-glucuronosyltransferase"/>
    <property type="match status" value="1"/>
</dbReference>
<keyword evidence="3" id="KW-0808">Transferase</keyword>
<keyword evidence="2" id="KW-0328">Glycosyltransferase</keyword>
<dbReference type="GeneID" id="108621938"/>
<evidence type="ECO:0000256" key="3">
    <source>
        <dbReference type="ARBA" id="ARBA00022679"/>
    </source>
</evidence>
<dbReference type="CDD" id="cd03784">
    <property type="entry name" value="GT1_Gtf-like"/>
    <property type="match status" value="1"/>
</dbReference>
<dbReference type="PANTHER" id="PTHR48043">
    <property type="entry name" value="EG:EG0003.4 PROTEIN-RELATED"/>
    <property type="match status" value="1"/>
</dbReference>
<keyword evidence="5" id="KW-0732">Signal</keyword>
<protein>
    <submittedName>
        <fullName evidence="7">UDP-glucuronosyltransferase 1-3-like</fullName>
    </submittedName>
</protein>
<proteinExistence type="inferred from homology"/>
<keyword evidence="4" id="KW-0812">Transmembrane</keyword>
<accession>A0AAJ7N2X7</accession>
<evidence type="ECO:0000313" key="6">
    <source>
        <dbReference type="Proteomes" id="UP000694925"/>
    </source>
</evidence>
<dbReference type="InterPro" id="IPR002213">
    <property type="entry name" value="UDP_glucos_trans"/>
</dbReference>
<dbReference type="Pfam" id="PF00201">
    <property type="entry name" value="UDPGT"/>
    <property type="match status" value="1"/>
</dbReference>
<dbReference type="AlphaFoldDB" id="A0AAJ7N2X7"/>
<dbReference type="RefSeq" id="XP_017875038.1">
    <property type="nucleotide sequence ID" value="XM_018019549.2"/>
</dbReference>
<dbReference type="KEGG" id="ccal:108621938"/>
<evidence type="ECO:0000256" key="2">
    <source>
        <dbReference type="ARBA" id="ARBA00022676"/>
    </source>
</evidence>
<dbReference type="Proteomes" id="UP000694925">
    <property type="component" value="Unplaced"/>
</dbReference>
<evidence type="ECO:0000313" key="7">
    <source>
        <dbReference type="RefSeq" id="XP_017875038.1"/>
    </source>
</evidence>
<feature type="signal peptide" evidence="5">
    <location>
        <begin position="1"/>
        <end position="25"/>
    </location>
</feature>
<feature type="chain" id="PRO_5042568004" evidence="5">
    <location>
        <begin position="26"/>
        <end position="536"/>
    </location>
</feature>
<dbReference type="PANTHER" id="PTHR48043:SF159">
    <property type="entry name" value="EG:EG0003.4 PROTEIN-RELATED"/>
    <property type="match status" value="1"/>
</dbReference>
<evidence type="ECO:0000256" key="1">
    <source>
        <dbReference type="ARBA" id="ARBA00009995"/>
    </source>
</evidence>
<dbReference type="GO" id="GO:0008194">
    <property type="term" value="F:UDP-glycosyltransferase activity"/>
    <property type="evidence" value="ECO:0007669"/>
    <property type="project" value="InterPro"/>
</dbReference>
<evidence type="ECO:0000256" key="5">
    <source>
        <dbReference type="SAM" id="SignalP"/>
    </source>
</evidence>
<dbReference type="InterPro" id="IPR050271">
    <property type="entry name" value="UDP-glycosyltransferase"/>
</dbReference>
<sequence length="536" mass="62366">MKNYLALCWTIPLLLIFAKINTVNSGKILIIIPAPSFSHQIVYQNLIRELSKRGHEIVYVTPNPIQDKSLNNYKEIDMSIAYKTLSTVNVTQISVDYKSLTKFEIDEIGHYLFQQWLIDFYSLPEVRKIIENRNEEKFDVVICEGLTGIGYFAMAHILNAPLIVMTSVDLHMYHNYLLGSPILPSHLSNLEFAHRIKPDMSFWDRIVNYVHSMFALGHWYYYNTGRHEKVARSLIGFDIPPLMDIAKNASLFIVNQDLLLGYATPLPPNVIQFTGMHLSKDFPALSTELNEFLGNATNGFIYMSLGSNVKSVFLQKHLVKTIYNVFSRLPYKILWKYEADDIPRSSNILTAEWFPQRSILAHPNIKLFIQQGGLQSTEEAIHHGVPMIGIPMMFDQFYRVQKLESLGIGRKLEVEEINEDTFHEVVYDVLNNKSYKEKVMELRRLMKDKPYESKENVIWWVEYVMRNKGAPHLRFSGADESWFRRYDTDIIAFLSIILFLVTIICAIAFVRILRWLFKYALLKSDYKPLLNKHKNE</sequence>
<keyword evidence="4" id="KW-1133">Transmembrane helix</keyword>
<keyword evidence="4" id="KW-0472">Membrane</keyword>
<keyword evidence="6" id="KW-1185">Reference proteome</keyword>